<proteinExistence type="predicted"/>
<sequence length="207" mass="24217">MPQAAKSHLSPRFPRLCHTMRNRPTNPNKNSRRRPPHRRESTFKNQDLCLINQQHRLPILFANSGKLRTPIVNHPPQPTPIKTNHRIKIIPPRNPLLHQLNQPRPILRCRRPRVKKLPNNPHPIRRRPPSNKITLHFNRSSLVIQRGPKVSHRPSPHRLHRRHRIQIQFINHENNSLAKPRSSRRPNANEPNPTLTRAPQQSSSGDV</sequence>
<gene>
    <name evidence="2" type="ORF">LF1_07160</name>
</gene>
<evidence type="ECO:0000313" key="3">
    <source>
        <dbReference type="Proteomes" id="UP000322699"/>
    </source>
</evidence>
<evidence type="ECO:0000313" key="2">
    <source>
        <dbReference type="EMBL" id="KAA1258200.1"/>
    </source>
</evidence>
<organism evidence="2 3">
    <name type="scientific">Rubripirellula obstinata</name>
    <dbReference type="NCBI Taxonomy" id="406547"/>
    <lineage>
        <taxon>Bacteria</taxon>
        <taxon>Pseudomonadati</taxon>
        <taxon>Planctomycetota</taxon>
        <taxon>Planctomycetia</taxon>
        <taxon>Pirellulales</taxon>
        <taxon>Pirellulaceae</taxon>
        <taxon>Rubripirellula</taxon>
    </lineage>
</organism>
<comment type="caution">
    <text evidence="2">The sequence shown here is derived from an EMBL/GenBank/DDBJ whole genome shotgun (WGS) entry which is preliminary data.</text>
</comment>
<dbReference type="AlphaFoldDB" id="A0A5B1CF41"/>
<name>A0A5B1CF41_9BACT</name>
<keyword evidence="3" id="KW-1185">Reference proteome</keyword>
<protein>
    <submittedName>
        <fullName evidence="2">Uncharacterized protein</fullName>
    </submittedName>
</protein>
<dbReference type="Proteomes" id="UP000322699">
    <property type="component" value="Unassembled WGS sequence"/>
</dbReference>
<reference evidence="2 3" key="1">
    <citation type="submission" date="2019-08" db="EMBL/GenBank/DDBJ databases">
        <title>Deep-cultivation of Planctomycetes and their phenomic and genomic characterization uncovers novel biology.</title>
        <authorList>
            <person name="Wiegand S."/>
            <person name="Jogler M."/>
            <person name="Boedeker C."/>
            <person name="Pinto D."/>
            <person name="Vollmers J."/>
            <person name="Rivas-Marin E."/>
            <person name="Kohn T."/>
            <person name="Peeters S.H."/>
            <person name="Heuer A."/>
            <person name="Rast P."/>
            <person name="Oberbeckmann S."/>
            <person name="Bunk B."/>
            <person name="Jeske O."/>
            <person name="Meyerdierks A."/>
            <person name="Storesund J.E."/>
            <person name="Kallscheuer N."/>
            <person name="Luecker S."/>
            <person name="Lage O.M."/>
            <person name="Pohl T."/>
            <person name="Merkel B.J."/>
            <person name="Hornburger P."/>
            <person name="Mueller R.-W."/>
            <person name="Bruemmer F."/>
            <person name="Labrenz M."/>
            <person name="Spormann A.M."/>
            <person name="Op Den Camp H."/>
            <person name="Overmann J."/>
            <person name="Amann R."/>
            <person name="Jetten M.S.M."/>
            <person name="Mascher T."/>
            <person name="Medema M.H."/>
            <person name="Devos D.P."/>
            <person name="Kaster A.-K."/>
            <person name="Ovreas L."/>
            <person name="Rohde M."/>
            <person name="Galperin M.Y."/>
            <person name="Jogler C."/>
        </authorList>
    </citation>
    <scope>NUCLEOTIDE SEQUENCE [LARGE SCALE GENOMIC DNA]</scope>
    <source>
        <strain evidence="2 3">LF1</strain>
    </source>
</reference>
<feature type="region of interest" description="Disordered" evidence="1">
    <location>
        <begin position="173"/>
        <end position="207"/>
    </location>
</feature>
<dbReference type="EMBL" id="VRLW01000001">
    <property type="protein sequence ID" value="KAA1258200.1"/>
    <property type="molecule type" value="Genomic_DNA"/>
</dbReference>
<evidence type="ECO:0000256" key="1">
    <source>
        <dbReference type="SAM" id="MobiDB-lite"/>
    </source>
</evidence>
<feature type="compositionally biased region" description="Polar residues" evidence="1">
    <location>
        <begin position="185"/>
        <end position="207"/>
    </location>
</feature>
<feature type="region of interest" description="Disordered" evidence="1">
    <location>
        <begin position="1"/>
        <end position="44"/>
    </location>
</feature>
<accession>A0A5B1CF41</accession>